<dbReference type="InterPro" id="IPR052155">
    <property type="entry name" value="Biofilm_reg_signaling"/>
</dbReference>
<dbReference type="GO" id="GO:0071555">
    <property type="term" value="P:cell wall organization"/>
    <property type="evidence" value="ECO:0007669"/>
    <property type="project" value="InterPro"/>
</dbReference>
<feature type="domain" description="GGDEF" evidence="12">
    <location>
        <begin position="353"/>
        <end position="490"/>
    </location>
</feature>
<proteinExistence type="predicted"/>
<keyword evidence="4" id="KW-1003">Cell membrane</keyword>
<dbReference type="AlphaFoldDB" id="A0A2X2D8Q5"/>
<keyword evidence="14" id="KW-0378">Hydrolase</keyword>
<dbReference type="SUPFAM" id="SSF141868">
    <property type="entry name" value="EAL domain-like"/>
    <property type="match status" value="1"/>
</dbReference>
<evidence type="ECO:0000256" key="2">
    <source>
        <dbReference type="ARBA" id="ARBA00004533"/>
    </source>
</evidence>
<reference evidence="13 16" key="2">
    <citation type="submission" date="2020-10" db="EMBL/GenBank/DDBJ databases">
        <title>Genome sequences of Pseudomonas isolates.</title>
        <authorList>
            <person name="Wessels L."/>
            <person name="Reich F."/>
            <person name="Hammerl J."/>
        </authorList>
    </citation>
    <scope>NUCLEOTIDE SEQUENCE [LARGE SCALE GENOMIC DNA]</scope>
    <source>
        <strain evidence="13 16">20-MO00624-0</strain>
    </source>
</reference>
<dbReference type="InterPro" id="IPR029787">
    <property type="entry name" value="Nucleotide_cyclase"/>
</dbReference>
<sequence length="753" mass="83219">MFVDFLSNAALLLALCWLRDYLWRTWPHKVLSSELIVGCATGLICIAVMIHPVPIGLGIFVDARLAILSVTALMAGPLVASIAAAMTALYRFWLGGVGAYPGVLNAFMAVALGLAYRMAYHRGWIRQGPLQVLLLGGAVHALALLALTLVYGPFGQAAQRTMLAMMLTMPPTGLLVWLLFRDQEKRNQAEQALARSEARLSAITQAIPDILLVIDQDGRFQEVVSSSHDAKKINEHLAKVGQRLQDVLPYTQANYLTTWVRKVLKSPTPLTVEYQLSSPAGERYFEGKAQAIASDAEHKQAIVIVTRDVTARHEYEEQIRRLAFYDTLTELPNRRFFLERLKTAQLACQRHGHSGALLFIDLDNFKNINDLYGHDAGDTVLKEAAHRLKQIVRATDTVARLGGDEFVILLEGLSEDEQAAAHQASHIGQQVLAALERPFEFEQGNQTISGSVGIVLFDSRSASHDLLQQADISMYSAKSHGKNAIRFYDPSMQSSIAARLQLEQQIRQGLLDNEFRVYYQLQWSDQKGLIGLEALLRWQHPDWGLVGPAAFLEVASNTGLLTELDRWLLDEVCSQLLAWSKEPSLAHLPVSVNVCASHLRQSSFATEVMDVLKHKHIDPALIKIELTEATLILDLDQACSHIETLRGQGVRFALDDFGTGYSSLNYLQKLPIDQVKIDQSFVQRLPGSESVAIIQAISGLATTFGLDIVAEGVESEAQRQLLAENGCTTYQGYLFAKPLPARDVVRAAELAST</sequence>
<evidence type="ECO:0000259" key="11">
    <source>
        <dbReference type="PROSITE" id="PS50883"/>
    </source>
</evidence>
<feature type="transmembrane region" description="Helical" evidence="10">
    <location>
        <begin position="99"/>
        <end position="120"/>
    </location>
</feature>
<dbReference type="InterPro" id="IPR013656">
    <property type="entry name" value="PAS_4"/>
</dbReference>
<evidence type="ECO:0000256" key="10">
    <source>
        <dbReference type="SAM" id="Phobius"/>
    </source>
</evidence>
<dbReference type="Gene3D" id="3.30.70.270">
    <property type="match status" value="1"/>
</dbReference>
<feature type="transmembrane region" description="Helical" evidence="10">
    <location>
        <begin position="132"/>
        <end position="154"/>
    </location>
</feature>
<dbReference type="SMART" id="SM00267">
    <property type="entry name" value="GGDEF"/>
    <property type="match status" value="1"/>
</dbReference>
<gene>
    <name evidence="14" type="primary">gmr_18</name>
    <name evidence="13" type="ORF">IRZ65_23775</name>
    <name evidence="14" type="ORF">NCTC11842_05601</name>
</gene>
<feature type="domain" description="EAL" evidence="11">
    <location>
        <begin position="499"/>
        <end position="752"/>
    </location>
</feature>
<dbReference type="InterPro" id="IPR035919">
    <property type="entry name" value="EAL_sf"/>
</dbReference>
<dbReference type="Pfam" id="PF08448">
    <property type="entry name" value="PAS_4"/>
    <property type="match status" value="1"/>
</dbReference>
<dbReference type="InterPro" id="IPR001633">
    <property type="entry name" value="EAL_dom"/>
</dbReference>
<dbReference type="NCBIfam" id="TIGR00254">
    <property type="entry name" value="GGDEF"/>
    <property type="match status" value="1"/>
</dbReference>
<keyword evidence="16" id="KW-1185">Reference proteome</keyword>
<feature type="transmembrane region" description="Helical" evidence="10">
    <location>
        <begin position="34"/>
        <end position="53"/>
    </location>
</feature>
<dbReference type="RefSeq" id="WP_010798827.1">
    <property type="nucleotide sequence ID" value="NZ_CP069263.1"/>
</dbReference>
<dbReference type="GO" id="GO:0000155">
    <property type="term" value="F:phosphorelay sensor kinase activity"/>
    <property type="evidence" value="ECO:0007669"/>
    <property type="project" value="InterPro"/>
</dbReference>
<dbReference type="Proteomes" id="UP000626180">
    <property type="component" value="Unassembled WGS sequence"/>
</dbReference>
<feature type="transmembrane region" description="Helical" evidence="10">
    <location>
        <begin position="65"/>
        <end position="93"/>
    </location>
</feature>
<dbReference type="PANTHER" id="PTHR44757">
    <property type="entry name" value="DIGUANYLATE CYCLASE DGCP"/>
    <property type="match status" value="1"/>
</dbReference>
<evidence type="ECO:0000256" key="3">
    <source>
        <dbReference type="ARBA" id="ARBA00004651"/>
    </source>
</evidence>
<keyword evidence="9" id="KW-0175">Coiled coil</keyword>
<dbReference type="PROSITE" id="PS50887">
    <property type="entry name" value="GGDEF"/>
    <property type="match status" value="1"/>
</dbReference>
<dbReference type="Gene3D" id="3.30.450.20">
    <property type="entry name" value="PAS domain"/>
    <property type="match status" value="1"/>
</dbReference>
<keyword evidence="6" id="KW-0808">Transferase</keyword>
<evidence type="ECO:0000313" key="15">
    <source>
        <dbReference type="Proteomes" id="UP000250443"/>
    </source>
</evidence>
<dbReference type="SUPFAM" id="SSF55073">
    <property type="entry name" value="Nucleotide cyclase"/>
    <property type="match status" value="1"/>
</dbReference>
<dbReference type="InterPro" id="IPR000160">
    <property type="entry name" value="GGDEF_dom"/>
</dbReference>
<dbReference type="Proteomes" id="UP000250443">
    <property type="component" value="Unassembled WGS sequence"/>
</dbReference>
<dbReference type="CDD" id="cd01948">
    <property type="entry name" value="EAL"/>
    <property type="match status" value="1"/>
</dbReference>
<dbReference type="InterPro" id="IPR035965">
    <property type="entry name" value="PAS-like_dom_sf"/>
</dbReference>
<dbReference type="PANTHER" id="PTHR44757:SF2">
    <property type="entry name" value="BIOFILM ARCHITECTURE MAINTENANCE PROTEIN MBAA"/>
    <property type="match status" value="1"/>
</dbReference>
<dbReference type="CDD" id="cd01949">
    <property type="entry name" value="GGDEF"/>
    <property type="match status" value="1"/>
</dbReference>
<reference evidence="14 15" key="1">
    <citation type="submission" date="2018-06" db="EMBL/GenBank/DDBJ databases">
        <authorList>
            <consortium name="Pathogen Informatics"/>
            <person name="Doyle S."/>
        </authorList>
    </citation>
    <scope>NUCLEOTIDE SEQUENCE [LARGE SCALE GENOMIC DNA]</scope>
    <source>
        <strain evidence="14 15">NCTC11842</strain>
    </source>
</reference>
<keyword evidence="8 10" id="KW-0472">Membrane</keyword>
<name>A0A2X2D8Q5_PSELU</name>
<dbReference type="EC" id="3.1.4.52" evidence="14"/>
<keyword evidence="7 10" id="KW-1133">Transmembrane helix</keyword>
<accession>A0A2X2D8Q5</accession>
<evidence type="ECO:0000256" key="4">
    <source>
        <dbReference type="ARBA" id="ARBA00022475"/>
    </source>
</evidence>
<protein>
    <submittedName>
        <fullName evidence="13">EAL domain-containing protein</fullName>
    </submittedName>
    <submittedName>
        <fullName evidence="14">Sensory box protein</fullName>
        <ecNumber evidence="14">3.1.4.52</ecNumber>
    </submittedName>
</protein>
<evidence type="ECO:0000313" key="14">
    <source>
        <dbReference type="EMBL" id="SPZ16568.1"/>
    </source>
</evidence>
<evidence type="ECO:0000256" key="8">
    <source>
        <dbReference type="ARBA" id="ARBA00023136"/>
    </source>
</evidence>
<evidence type="ECO:0000256" key="5">
    <source>
        <dbReference type="ARBA" id="ARBA00022692"/>
    </source>
</evidence>
<dbReference type="SMART" id="SM00052">
    <property type="entry name" value="EAL"/>
    <property type="match status" value="1"/>
</dbReference>
<dbReference type="GO" id="GO:0005886">
    <property type="term" value="C:plasma membrane"/>
    <property type="evidence" value="ECO:0007669"/>
    <property type="project" value="UniProtKB-SubCell"/>
</dbReference>
<dbReference type="Pfam" id="PF00990">
    <property type="entry name" value="GGDEF"/>
    <property type="match status" value="1"/>
</dbReference>
<dbReference type="Pfam" id="PF07694">
    <property type="entry name" value="5TM-5TMR_LYT"/>
    <property type="match status" value="1"/>
</dbReference>
<evidence type="ECO:0000256" key="1">
    <source>
        <dbReference type="ARBA" id="ARBA00001946"/>
    </source>
</evidence>
<dbReference type="InterPro" id="IPR000014">
    <property type="entry name" value="PAS"/>
</dbReference>
<dbReference type="Pfam" id="PF00563">
    <property type="entry name" value="EAL"/>
    <property type="match status" value="1"/>
</dbReference>
<dbReference type="EMBL" id="JADMCD010000020">
    <property type="protein sequence ID" value="MBF8643683.1"/>
    <property type="molecule type" value="Genomic_DNA"/>
</dbReference>
<dbReference type="FunFam" id="3.30.70.270:FF:000001">
    <property type="entry name" value="Diguanylate cyclase domain protein"/>
    <property type="match status" value="1"/>
</dbReference>
<dbReference type="InterPro" id="IPR011620">
    <property type="entry name" value="Sig_transdc_His_kinase_LytS_TM"/>
</dbReference>
<feature type="coiled-coil region" evidence="9">
    <location>
        <begin position="179"/>
        <end position="206"/>
    </location>
</feature>
<dbReference type="GO" id="GO:0071111">
    <property type="term" value="F:cyclic-guanylate-specific phosphodiesterase activity"/>
    <property type="evidence" value="ECO:0007669"/>
    <property type="project" value="UniProtKB-EC"/>
</dbReference>
<dbReference type="Gene3D" id="3.20.20.450">
    <property type="entry name" value="EAL domain"/>
    <property type="match status" value="1"/>
</dbReference>
<dbReference type="SUPFAM" id="SSF55785">
    <property type="entry name" value="PYP-like sensor domain (PAS domain)"/>
    <property type="match status" value="1"/>
</dbReference>
<dbReference type="NCBIfam" id="TIGR00229">
    <property type="entry name" value="sensory_box"/>
    <property type="match status" value="1"/>
</dbReference>
<organism evidence="14 15">
    <name type="scientific">Pseudomonas luteola</name>
    <dbReference type="NCBI Taxonomy" id="47886"/>
    <lineage>
        <taxon>Bacteria</taxon>
        <taxon>Pseudomonadati</taxon>
        <taxon>Pseudomonadota</taxon>
        <taxon>Gammaproteobacteria</taxon>
        <taxon>Pseudomonadales</taxon>
        <taxon>Pseudomonadaceae</taxon>
        <taxon>Pseudomonas</taxon>
    </lineage>
</organism>
<evidence type="ECO:0000256" key="9">
    <source>
        <dbReference type="SAM" id="Coils"/>
    </source>
</evidence>
<comment type="subcellular location">
    <subcellularLocation>
        <location evidence="2">Cell inner membrane</location>
    </subcellularLocation>
    <subcellularLocation>
        <location evidence="3">Cell membrane</location>
        <topology evidence="3">Multi-pass membrane protein</topology>
    </subcellularLocation>
</comment>
<evidence type="ECO:0000313" key="13">
    <source>
        <dbReference type="EMBL" id="MBF8643683.1"/>
    </source>
</evidence>
<keyword evidence="5 10" id="KW-0812">Transmembrane</keyword>
<dbReference type="CDD" id="cd00130">
    <property type="entry name" value="PAS"/>
    <property type="match status" value="1"/>
</dbReference>
<dbReference type="PROSITE" id="PS50883">
    <property type="entry name" value="EAL"/>
    <property type="match status" value="1"/>
</dbReference>
<dbReference type="InterPro" id="IPR043128">
    <property type="entry name" value="Rev_trsase/Diguanyl_cyclase"/>
</dbReference>
<keyword evidence="6" id="KW-0418">Kinase</keyword>
<comment type="cofactor">
    <cofactor evidence="1">
        <name>Mg(2+)</name>
        <dbReference type="ChEBI" id="CHEBI:18420"/>
    </cofactor>
</comment>
<dbReference type="EMBL" id="UAUF01000015">
    <property type="protein sequence ID" value="SPZ16568.1"/>
    <property type="molecule type" value="Genomic_DNA"/>
</dbReference>
<evidence type="ECO:0000259" key="12">
    <source>
        <dbReference type="PROSITE" id="PS50887"/>
    </source>
</evidence>
<evidence type="ECO:0000256" key="7">
    <source>
        <dbReference type="ARBA" id="ARBA00022989"/>
    </source>
</evidence>
<evidence type="ECO:0000256" key="6">
    <source>
        <dbReference type="ARBA" id="ARBA00022777"/>
    </source>
</evidence>
<evidence type="ECO:0000313" key="16">
    <source>
        <dbReference type="Proteomes" id="UP000626180"/>
    </source>
</evidence>